<comment type="similarity">
    <text evidence="2">Belongs to the GDT1 family.</text>
</comment>
<dbReference type="PANTHER" id="PTHR12608">
    <property type="entry name" value="TRANSMEMBRANE PROTEIN HTP-1 RELATED"/>
    <property type="match status" value="1"/>
</dbReference>
<gene>
    <name evidence="7" type="ORF">GRX03_06580</name>
</gene>
<evidence type="ECO:0000256" key="4">
    <source>
        <dbReference type="ARBA" id="ARBA00022989"/>
    </source>
</evidence>
<organism evidence="7 8">
    <name type="scientific">Halovenus carboxidivorans</name>
    <dbReference type="NCBI Taxonomy" id="2692199"/>
    <lineage>
        <taxon>Archaea</taxon>
        <taxon>Methanobacteriati</taxon>
        <taxon>Methanobacteriota</taxon>
        <taxon>Stenosarchaea group</taxon>
        <taxon>Halobacteria</taxon>
        <taxon>Halobacteriales</taxon>
        <taxon>Haloarculaceae</taxon>
        <taxon>Halovenus</taxon>
    </lineage>
</organism>
<dbReference type="Pfam" id="PF01169">
    <property type="entry name" value="GDT1"/>
    <property type="match status" value="2"/>
</dbReference>
<dbReference type="GO" id="GO:0046873">
    <property type="term" value="F:metal ion transmembrane transporter activity"/>
    <property type="evidence" value="ECO:0007669"/>
    <property type="project" value="InterPro"/>
</dbReference>
<evidence type="ECO:0000313" key="8">
    <source>
        <dbReference type="Proteomes" id="UP000466535"/>
    </source>
</evidence>
<evidence type="ECO:0000256" key="1">
    <source>
        <dbReference type="ARBA" id="ARBA00004141"/>
    </source>
</evidence>
<keyword evidence="4 6" id="KW-1133">Transmembrane helix</keyword>
<evidence type="ECO:0000256" key="3">
    <source>
        <dbReference type="ARBA" id="ARBA00022692"/>
    </source>
</evidence>
<sequence>MADLLTVLIVAAGAQLAVLPGEKVQLIIASLSTRYHPLLVVSAAGTAFAGWTVLEILFGEAIQRVVPGLYLDLVTAVLFAVFAVLLWRSMPAHSDGQPATTDGAGVSAVDDLDPTLFGRAVPNVLGGFVPIFAMMTAGEFGDKTQLITITLAARFGAHPGIWLGEMLVIIPVSLANAYFFHTFSHRFDVRKAHMFGAVLFAFFAADTLLAVTTGFSVWETAVGAVAGWIGSLF</sequence>
<dbReference type="Proteomes" id="UP000466535">
    <property type="component" value="Unassembled WGS sequence"/>
</dbReference>
<keyword evidence="8" id="KW-1185">Reference proteome</keyword>
<dbReference type="RefSeq" id="WP_159763412.1">
    <property type="nucleotide sequence ID" value="NZ_WUUT01000002.1"/>
</dbReference>
<accession>A0A6B0TDJ8</accession>
<comment type="caution">
    <text evidence="7">The sequence shown here is derived from an EMBL/GenBank/DDBJ whole genome shotgun (WGS) entry which is preliminary data.</text>
</comment>
<evidence type="ECO:0000256" key="6">
    <source>
        <dbReference type="SAM" id="Phobius"/>
    </source>
</evidence>
<dbReference type="InterPro" id="IPR001727">
    <property type="entry name" value="GDT1-like"/>
</dbReference>
<feature type="transmembrane region" description="Helical" evidence="6">
    <location>
        <begin position="192"/>
        <end position="218"/>
    </location>
</feature>
<evidence type="ECO:0000313" key="7">
    <source>
        <dbReference type="EMBL" id="MXR51269.1"/>
    </source>
</evidence>
<feature type="transmembrane region" description="Helical" evidence="6">
    <location>
        <begin position="35"/>
        <end position="57"/>
    </location>
</feature>
<comment type="subcellular location">
    <subcellularLocation>
        <location evidence="1">Membrane</location>
        <topology evidence="1">Multi-pass membrane protein</topology>
    </subcellularLocation>
</comment>
<dbReference type="OrthoDB" id="85362at2157"/>
<keyword evidence="3 6" id="KW-0812">Transmembrane</keyword>
<dbReference type="PANTHER" id="PTHR12608:SF1">
    <property type="entry name" value="TRANSMEMBRANE PROTEIN 165"/>
    <property type="match status" value="1"/>
</dbReference>
<dbReference type="AlphaFoldDB" id="A0A6B0TDJ8"/>
<feature type="transmembrane region" description="Helical" evidence="6">
    <location>
        <begin position="69"/>
        <end position="87"/>
    </location>
</feature>
<dbReference type="EMBL" id="WUUT01000002">
    <property type="protein sequence ID" value="MXR51269.1"/>
    <property type="molecule type" value="Genomic_DNA"/>
</dbReference>
<name>A0A6B0TDJ8_9EURY</name>
<feature type="transmembrane region" description="Helical" evidence="6">
    <location>
        <begin position="161"/>
        <end position="180"/>
    </location>
</feature>
<evidence type="ECO:0000256" key="5">
    <source>
        <dbReference type="ARBA" id="ARBA00023136"/>
    </source>
</evidence>
<protein>
    <submittedName>
        <fullName evidence="7">TMEM165/GDT1 family protein</fullName>
    </submittedName>
</protein>
<dbReference type="GO" id="GO:0016020">
    <property type="term" value="C:membrane"/>
    <property type="evidence" value="ECO:0007669"/>
    <property type="project" value="UniProtKB-SubCell"/>
</dbReference>
<proteinExistence type="inferred from homology"/>
<keyword evidence="5 6" id="KW-0472">Membrane</keyword>
<evidence type="ECO:0000256" key="2">
    <source>
        <dbReference type="ARBA" id="ARBA00009190"/>
    </source>
</evidence>
<reference evidence="7 8" key="1">
    <citation type="submission" date="2019-12" db="EMBL/GenBank/DDBJ databases">
        <title>Isolation and characterization of three novel carbon monoxide-oxidizing members of Halobacteria from salione crusts and soils.</title>
        <authorList>
            <person name="Myers M.R."/>
            <person name="King G.M."/>
        </authorList>
    </citation>
    <scope>NUCLEOTIDE SEQUENCE [LARGE SCALE GENOMIC DNA]</scope>
    <source>
        <strain evidence="7 8">WSH3</strain>
    </source>
</reference>